<name>A0ABQ7UKS1_SOLTU</name>
<accession>A0ABQ7UKS1</accession>
<evidence type="ECO:0000313" key="2">
    <source>
        <dbReference type="Proteomes" id="UP000826656"/>
    </source>
</evidence>
<gene>
    <name evidence="1" type="ORF">KY290_028773</name>
</gene>
<protein>
    <submittedName>
        <fullName evidence="1">Uncharacterized protein</fullName>
    </submittedName>
</protein>
<evidence type="ECO:0000313" key="1">
    <source>
        <dbReference type="EMBL" id="KAH0749541.1"/>
    </source>
</evidence>
<keyword evidence="2" id="KW-1185">Reference proteome</keyword>
<sequence length="69" mass="7901">MISDTVKLNGEDQVKSVMKNNHDDSWWVPDDRTGIFYPKGQQKVIEDVPSAAAKDFGAVNWFSNHEDYQ</sequence>
<dbReference type="PANTHER" id="PTHR35109:SF2">
    <property type="entry name" value="LATE EMBRYOGENESIS ABUNDANT PROTEIN"/>
    <property type="match status" value="1"/>
</dbReference>
<dbReference type="PANTHER" id="PTHR35109">
    <property type="entry name" value="GLUTAMATE RACEMASE"/>
    <property type="match status" value="1"/>
</dbReference>
<dbReference type="Proteomes" id="UP000826656">
    <property type="component" value="Unassembled WGS sequence"/>
</dbReference>
<comment type="caution">
    <text evidence="1">The sequence shown here is derived from an EMBL/GenBank/DDBJ whole genome shotgun (WGS) entry which is preliminary data.</text>
</comment>
<proteinExistence type="predicted"/>
<reference evidence="1 2" key="1">
    <citation type="journal article" date="2021" name="bioRxiv">
        <title>Chromosome-scale and haplotype-resolved genome assembly of a tetraploid potato cultivar.</title>
        <authorList>
            <person name="Sun H."/>
            <person name="Jiao W.-B."/>
            <person name="Krause K."/>
            <person name="Campoy J.A."/>
            <person name="Goel M."/>
            <person name="Folz-Donahue K."/>
            <person name="Kukat C."/>
            <person name="Huettel B."/>
            <person name="Schneeberger K."/>
        </authorList>
    </citation>
    <scope>NUCLEOTIDE SEQUENCE [LARGE SCALE GENOMIC DNA]</scope>
    <source>
        <strain evidence="1">SolTubOtavaFocal</strain>
        <tissue evidence="1">Leaves</tissue>
    </source>
</reference>
<organism evidence="1 2">
    <name type="scientific">Solanum tuberosum</name>
    <name type="common">Potato</name>
    <dbReference type="NCBI Taxonomy" id="4113"/>
    <lineage>
        <taxon>Eukaryota</taxon>
        <taxon>Viridiplantae</taxon>
        <taxon>Streptophyta</taxon>
        <taxon>Embryophyta</taxon>
        <taxon>Tracheophyta</taxon>
        <taxon>Spermatophyta</taxon>
        <taxon>Magnoliopsida</taxon>
        <taxon>eudicotyledons</taxon>
        <taxon>Gunneridae</taxon>
        <taxon>Pentapetalae</taxon>
        <taxon>asterids</taxon>
        <taxon>lamiids</taxon>
        <taxon>Solanales</taxon>
        <taxon>Solanaceae</taxon>
        <taxon>Solanoideae</taxon>
        <taxon>Solaneae</taxon>
        <taxon>Solanum</taxon>
    </lineage>
</organism>
<dbReference type="EMBL" id="JAIVGD010000019">
    <property type="protein sequence ID" value="KAH0749541.1"/>
    <property type="molecule type" value="Genomic_DNA"/>
</dbReference>